<dbReference type="RefSeq" id="WP_002699213.1">
    <property type="nucleotide sequence ID" value="NZ_AAWS01000022.1"/>
</dbReference>
<comment type="caution">
    <text evidence="1">The sequence shown here is derived from an EMBL/GenBank/DDBJ whole genome shotgun (WGS) entry which is preliminary data.</text>
</comment>
<evidence type="ECO:0000313" key="2">
    <source>
        <dbReference type="Proteomes" id="UP000004095"/>
    </source>
</evidence>
<sequence length="229" mass="27123">MTKIDKTLLSFESLYEVFDKFTSQTIKASQISDDEEARDEYDYILGEFTQEMAKICAIQYSEKVLKSENPQKQYKEDLMNAAQDHNLSLLEVLLLSQLFSGDFFNPSPKEVLFMLTKLIEPYRYNKEQGEQYQLGYIFEQLMEWLNEEQGAFYLMETMLGFTKVTKEWYEGLLSSFLRIRELLPRDNKKSFDLIKKGYEIFPPSLALDFRDFIQTHYVKKGWQMKNTIG</sequence>
<dbReference type="AlphaFoldDB" id="A1ZPS2"/>
<organism evidence="1 2">
    <name type="scientific">Microscilla marina ATCC 23134</name>
    <dbReference type="NCBI Taxonomy" id="313606"/>
    <lineage>
        <taxon>Bacteria</taxon>
        <taxon>Pseudomonadati</taxon>
        <taxon>Bacteroidota</taxon>
        <taxon>Cytophagia</taxon>
        <taxon>Cytophagales</taxon>
        <taxon>Microscillaceae</taxon>
        <taxon>Microscilla</taxon>
    </lineage>
</organism>
<keyword evidence="2" id="KW-1185">Reference proteome</keyword>
<name>A1ZPS2_MICM2</name>
<reference evidence="1 2" key="1">
    <citation type="submission" date="2007-01" db="EMBL/GenBank/DDBJ databases">
        <authorList>
            <person name="Haygood M."/>
            <person name="Podell S."/>
            <person name="Anderson C."/>
            <person name="Hopkinson B."/>
            <person name="Roe K."/>
            <person name="Barbeau K."/>
            <person name="Gaasterland T."/>
            <person name="Ferriera S."/>
            <person name="Johnson J."/>
            <person name="Kravitz S."/>
            <person name="Beeson K."/>
            <person name="Sutton G."/>
            <person name="Rogers Y.-H."/>
            <person name="Friedman R."/>
            <person name="Frazier M."/>
            <person name="Venter J.C."/>
        </authorList>
    </citation>
    <scope>NUCLEOTIDE SEQUENCE [LARGE SCALE GENOMIC DNA]</scope>
    <source>
        <strain evidence="1 2">ATCC 23134</strain>
    </source>
</reference>
<dbReference type="EMBL" id="AAWS01000022">
    <property type="protein sequence ID" value="EAY27577.1"/>
    <property type="molecule type" value="Genomic_DNA"/>
</dbReference>
<gene>
    <name evidence="1" type="ORF">M23134_02824</name>
</gene>
<proteinExistence type="predicted"/>
<dbReference type="Proteomes" id="UP000004095">
    <property type="component" value="Unassembled WGS sequence"/>
</dbReference>
<accession>A1ZPS2</accession>
<protein>
    <submittedName>
        <fullName evidence="1">Uncharacterized protein</fullName>
    </submittedName>
</protein>
<evidence type="ECO:0000313" key="1">
    <source>
        <dbReference type="EMBL" id="EAY27577.1"/>
    </source>
</evidence>